<dbReference type="Proteomes" id="UP000255129">
    <property type="component" value="Unassembled WGS sequence"/>
</dbReference>
<protein>
    <submittedName>
        <fullName evidence="7">Ferrous iron uptake protein</fullName>
    </submittedName>
</protein>
<evidence type="ECO:0000313" key="8">
    <source>
        <dbReference type="Proteomes" id="UP000255129"/>
    </source>
</evidence>
<feature type="transmembrane region" description="Helical" evidence="6">
    <location>
        <begin position="181"/>
        <end position="199"/>
    </location>
</feature>
<keyword evidence="5 6" id="KW-0472">Membrane</keyword>
<feature type="transmembrane region" description="Helical" evidence="6">
    <location>
        <begin position="71"/>
        <end position="92"/>
    </location>
</feature>
<dbReference type="GO" id="GO:0015093">
    <property type="term" value="F:ferrous iron transmembrane transporter activity"/>
    <property type="evidence" value="ECO:0007669"/>
    <property type="project" value="TreeGrafter"/>
</dbReference>
<evidence type="ECO:0000313" key="7">
    <source>
        <dbReference type="EMBL" id="SUC36549.1"/>
    </source>
</evidence>
<dbReference type="RefSeq" id="WP_115164641.1">
    <property type="nucleotide sequence ID" value="NZ_UGUA01000002.1"/>
</dbReference>
<dbReference type="OrthoDB" id="5294331at2"/>
<feature type="transmembrane region" description="Helical" evidence="6">
    <location>
        <begin position="152"/>
        <end position="172"/>
    </location>
</feature>
<organism evidence="7 8">
    <name type="scientific">Providencia rustigianii</name>
    <dbReference type="NCBI Taxonomy" id="158850"/>
    <lineage>
        <taxon>Bacteria</taxon>
        <taxon>Pseudomonadati</taxon>
        <taxon>Pseudomonadota</taxon>
        <taxon>Gammaproteobacteria</taxon>
        <taxon>Enterobacterales</taxon>
        <taxon>Morganellaceae</taxon>
        <taxon>Providencia</taxon>
    </lineage>
</organism>
<keyword evidence="4 6" id="KW-1133">Transmembrane helix</keyword>
<dbReference type="PANTHER" id="PTHR31632">
    <property type="entry name" value="IRON TRANSPORTER FTH1"/>
    <property type="match status" value="1"/>
</dbReference>
<feature type="transmembrane region" description="Helical" evidence="6">
    <location>
        <begin position="6"/>
        <end position="26"/>
    </location>
</feature>
<evidence type="ECO:0000256" key="6">
    <source>
        <dbReference type="SAM" id="Phobius"/>
    </source>
</evidence>
<proteinExistence type="inferred from homology"/>
<dbReference type="InterPro" id="IPR004923">
    <property type="entry name" value="FTR1/Fip1/EfeU"/>
</dbReference>
<feature type="transmembrane region" description="Helical" evidence="6">
    <location>
        <begin position="113"/>
        <end position="140"/>
    </location>
</feature>
<reference evidence="7 8" key="1">
    <citation type="submission" date="2018-06" db="EMBL/GenBank/DDBJ databases">
        <authorList>
            <consortium name="Pathogen Informatics"/>
            <person name="Doyle S."/>
        </authorList>
    </citation>
    <scope>NUCLEOTIDE SEQUENCE [LARGE SCALE GENOMIC DNA]</scope>
    <source>
        <strain evidence="7 8">NCTC12026</strain>
    </source>
</reference>
<dbReference type="Pfam" id="PF03239">
    <property type="entry name" value="FTR1"/>
    <property type="match status" value="1"/>
</dbReference>
<keyword evidence="3 6" id="KW-0812">Transmembrane</keyword>
<dbReference type="AlphaFoldDB" id="A0A379G660"/>
<name>A0A379G660_9GAMM</name>
<evidence type="ECO:0000256" key="4">
    <source>
        <dbReference type="ARBA" id="ARBA00022989"/>
    </source>
</evidence>
<dbReference type="EMBL" id="UGUA01000002">
    <property type="protein sequence ID" value="SUC36549.1"/>
    <property type="molecule type" value="Genomic_DNA"/>
</dbReference>
<comment type="similarity">
    <text evidence="2">Belongs to the oxidase-dependent Fe transporter (OFeT) (TC 9.A.10.1) family.</text>
</comment>
<feature type="transmembrane region" description="Helical" evidence="6">
    <location>
        <begin position="38"/>
        <end position="59"/>
    </location>
</feature>
<dbReference type="GO" id="GO:0033573">
    <property type="term" value="C:high-affinity iron permease complex"/>
    <property type="evidence" value="ECO:0007669"/>
    <property type="project" value="InterPro"/>
</dbReference>
<gene>
    <name evidence="7" type="primary">efeU</name>
    <name evidence="7" type="ORF">NCTC12026_02975</name>
</gene>
<feature type="transmembrane region" description="Helical" evidence="6">
    <location>
        <begin position="252"/>
        <end position="272"/>
    </location>
</feature>
<sequence>MGQVLFVVWRESFEALLVIGIIYAWIKRHPDAKNGMKYLWGGVALGIVTSILLALLIYGVFNVLDDTGQSIFMIFMEILACILIVQMVYWMNKNARSMKTEIESGINRNAQHHSWWGATLIIAIAIAREGSEIVVFLSSFIMSLTAENSNEFIFEVATGIVIAAMTLYAFLLTNRIISWNIFFKVTGVILLFLALSLLLKGVEEISNLMIEFDYPIPEFLIYPAWDTTAFLDDSGVAGNFISSFFAYRSQPIWLSVITFVVYWVVVITLFAWGKHHATKQRLQNA</sequence>
<evidence type="ECO:0000256" key="1">
    <source>
        <dbReference type="ARBA" id="ARBA00004141"/>
    </source>
</evidence>
<dbReference type="PANTHER" id="PTHR31632:SF2">
    <property type="entry name" value="PLASMA MEMBRANE IRON PERMEASE"/>
    <property type="match status" value="1"/>
</dbReference>
<evidence type="ECO:0000256" key="2">
    <source>
        <dbReference type="ARBA" id="ARBA00008333"/>
    </source>
</evidence>
<evidence type="ECO:0000256" key="3">
    <source>
        <dbReference type="ARBA" id="ARBA00022692"/>
    </source>
</evidence>
<accession>A0A379G660</accession>
<evidence type="ECO:0000256" key="5">
    <source>
        <dbReference type="ARBA" id="ARBA00023136"/>
    </source>
</evidence>
<comment type="subcellular location">
    <subcellularLocation>
        <location evidence="1">Membrane</location>
        <topology evidence="1">Multi-pass membrane protein</topology>
    </subcellularLocation>
</comment>